<feature type="transmembrane region" description="Helical" evidence="14">
    <location>
        <begin position="862"/>
        <end position="882"/>
    </location>
</feature>
<evidence type="ECO:0000313" key="18">
    <source>
        <dbReference type="Proteomes" id="UP000092444"/>
    </source>
</evidence>
<proteinExistence type="predicted"/>
<dbReference type="InterPro" id="IPR027065">
    <property type="entry name" value="Lon_Prtase"/>
</dbReference>
<comment type="catalytic activity">
    <reaction evidence="11">
        <text>Hydrolysis of proteins in presence of ATP.</text>
        <dbReference type="EC" id="3.4.21.53"/>
    </reaction>
</comment>
<dbReference type="InterPro" id="IPR014721">
    <property type="entry name" value="Ribsml_uS5_D2-typ_fold_subgr"/>
</dbReference>
<dbReference type="GO" id="GO:0005886">
    <property type="term" value="C:plasma membrane"/>
    <property type="evidence" value="ECO:0007669"/>
    <property type="project" value="UniProtKB-SubCell"/>
</dbReference>
<dbReference type="Gene3D" id="2.30.130.40">
    <property type="entry name" value="LON domain-like"/>
    <property type="match status" value="2"/>
</dbReference>
<keyword evidence="5" id="KW-0547">Nucleotide-binding</keyword>
<keyword evidence="3" id="KW-0645">Protease</keyword>
<sequence>MVPLFIGREKSVNALEYAISSSNHQNEIFLVAQKDGSVDNPEPEDLYEVGVLASIVQPLIKLPDNAVKVIIRGIRRGRVVEYISSHTLLQARVELDSHYEYEEDEEDEGNIDLEALRRSVVDAFDSWFLIDPLSAASNFSLKPPIAKTLPRNVTSPIIATFLLTGIFVIRETIDVHTAPPAEGPSFGTAPSEPEDLYEVGVLASNVQPLIKLPDNAVKVIIRGIRRGRVVEYISSHTLLQARVELDSHYEYEEDEEDEGNIDLEALRRSVVDAFDSWCKLNKKNQPEVFINSIDQIKEVDQLVDTVASHLNIKVSDKQSILEAYEPEERLKKAFAVIEREMKTYLNEQLKAILKELGEFENGGEGNIPNEFEKKINETKLSQEAREKAITDLKRYKIMNPISPEATVISSYLHWLLDLPWGKYKDAKINLNAAKKILDENHYGIEKVKDRIIEFLAVLKRVKEIKGPILGLVGPQGVGKTSLAKSMARAVERDFVRIALGGVRDESEIRGHRKTYIGSMPGKIIQHMKKANSCNPLFQLDEIDKMGSDSRGDPASALLEVLDTKHNKHFTDHYLEVEFDLSSVMFVATANSLNLPHPLRDRMEIIQLSGYTEDEKISIATHHLIPKLKKEHGLYQKEWDITNEALYLLIRLYTRESGVRSMERELAKLMRKAVKEILTDKNKKISVGVDNLQDYLGVRKYTFGIAENESLVGIVTGLAYTETGGDILMIESVLIPGKGEIKYIGKLGEVMQESIKAAYSYIRSNCLFFGIKPEKFQNNDIHLHVPEGAVPKDGPSAGGAVFAMIGEVTLRGRVLAIGGLREKLLAALRGSIKTVIIPSENENFTMSVGSGIYFTVLGVSNTFYQLSPLVAIVPAIALGWVLYKGNTEEKMYAFLDGVRDRNIITMCIIFLLAGAFSKVTKAIGSADATINLALSFIPTQFLLIGLFFVAAFISTAIGRSMGTIATIAPIAVELTQPGISPSLGVATVVGGAMFGDNLSIISDTTIASVMSQKADIKKKLKLNAKVALIASIFTIIILFYSSSNSAAISVKEYSLLLVTPYIILILLANFGINVFTALVLSITFAGIIGFINNNNYGLLFLSQNITKGFMSMHEIMLLSLMVGGLLGLVGKNSKEFADKLSSWVMIQRGGQKTAQLFIAKIVSIFDILLANNTIAIIFSGEIARDIAKKYEIPPHHSAAWLGIFSCVFQGLIPYGAQLLLASTIARVSPLAVVPHVYYCYVLGIIAVLYIVLNKIEKKDCA</sequence>
<dbReference type="InterPro" id="IPR018461">
    <property type="entry name" value="Na/H_Antiport_NhaC-like_C"/>
</dbReference>
<evidence type="ECO:0000256" key="1">
    <source>
        <dbReference type="ARBA" id="ARBA00004651"/>
    </source>
</evidence>
<feature type="transmembrane region" description="Helical" evidence="14">
    <location>
        <begin position="902"/>
        <end position="919"/>
    </location>
</feature>
<dbReference type="VEuPathDB" id="VectorBase:GMOY008159"/>
<dbReference type="FunFam" id="3.40.50.300:FF:000021">
    <property type="entry name" value="Lon protease homolog"/>
    <property type="match status" value="1"/>
</dbReference>
<name>A0A1B0G4B2_GLOMM</name>
<evidence type="ECO:0000256" key="7">
    <source>
        <dbReference type="ARBA" id="ARBA00022825"/>
    </source>
</evidence>
<evidence type="ECO:0000259" key="16">
    <source>
        <dbReference type="PROSITE" id="PS51787"/>
    </source>
</evidence>
<feature type="domain" description="Lon N-terminal" evidence="16">
    <location>
        <begin position="1"/>
        <end position="341"/>
    </location>
</feature>
<dbReference type="Pfam" id="PF02190">
    <property type="entry name" value="LON_substr_bdg"/>
    <property type="match status" value="2"/>
</dbReference>
<reference evidence="17" key="1">
    <citation type="submission" date="2020-05" db="UniProtKB">
        <authorList>
            <consortium name="EnsemblMetazoa"/>
        </authorList>
    </citation>
    <scope>IDENTIFICATION</scope>
    <source>
        <strain evidence="17">Yale</strain>
    </source>
</reference>
<dbReference type="InterPro" id="IPR004815">
    <property type="entry name" value="Lon_bac/euk-typ"/>
</dbReference>
<evidence type="ECO:0000256" key="10">
    <source>
        <dbReference type="ARBA" id="ARBA00023136"/>
    </source>
</evidence>
<dbReference type="Gene3D" id="1.20.58.1480">
    <property type="match status" value="1"/>
</dbReference>
<dbReference type="GO" id="GO:0004176">
    <property type="term" value="F:ATP-dependent peptidase activity"/>
    <property type="evidence" value="ECO:0007669"/>
    <property type="project" value="InterPro"/>
</dbReference>
<dbReference type="Pfam" id="PF00004">
    <property type="entry name" value="AAA"/>
    <property type="match status" value="1"/>
</dbReference>
<dbReference type="PANTHER" id="PTHR10046">
    <property type="entry name" value="ATP DEPENDENT LON PROTEASE FAMILY MEMBER"/>
    <property type="match status" value="1"/>
</dbReference>
<feature type="transmembrane region" description="Helical" evidence="14">
    <location>
        <begin position="1021"/>
        <end position="1040"/>
    </location>
</feature>
<dbReference type="EMBL" id="CCAG010001644">
    <property type="status" value="NOT_ANNOTATED_CDS"/>
    <property type="molecule type" value="Genomic_DNA"/>
</dbReference>
<dbReference type="EC" id="3.4.21.53" evidence="12"/>
<dbReference type="Gene3D" id="3.30.230.10">
    <property type="match status" value="2"/>
</dbReference>
<dbReference type="SMART" id="SM00464">
    <property type="entry name" value="LON"/>
    <property type="match status" value="1"/>
</dbReference>
<dbReference type="AlphaFoldDB" id="A0A1B0G4B2"/>
<dbReference type="STRING" id="37546.A0A1B0G4B2"/>
<feature type="transmembrane region" description="Helical" evidence="14">
    <location>
        <begin position="931"/>
        <end position="952"/>
    </location>
</feature>
<dbReference type="GO" id="GO:0005524">
    <property type="term" value="F:ATP binding"/>
    <property type="evidence" value="ECO:0007669"/>
    <property type="project" value="UniProtKB-KW"/>
</dbReference>
<dbReference type="GO" id="GO:0016887">
    <property type="term" value="F:ATP hydrolysis activity"/>
    <property type="evidence" value="ECO:0007669"/>
    <property type="project" value="InterPro"/>
</dbReference>
<dbReference type="InterPro" id="IPR003959">
    <property type="entry name" value="ATPase_AAA_core"/>
</dbReference>
<dbReference type="Gene3D" id="1.20.5.5270">
    <property type="match status" value="1"/>
</dbReference>
<evidence type="ECO:0000256" key="8">
    <source>
        <dbReference type="ARBA" id="ARBA00022840"/>
    </source>
</evidence>
<dbReference type="InterPro" id="IPR003593">
    <property type="entry name" value="AAA+_ATPase"/>
</dbReference>
<dbReference type="Proteomes" id="UP000092444">
    <property type="component" value="Unassembled WGS sequence"/>
</dbReference>
<dbReference type="CDD" id="cd19500">
    <property type="entry name" value="RecA-like_Lon"/>
    <property type="match status" value="1"/>
</dbReference>
<dbReference type="NCBIfam" id="TIGR00763">
    <property type="entry name" value="lon"/>
    <property type="match status" value="1"/>
</dbReference>
<dbReference type="InterPro" id="IPR015947">
    <property type="entry name" value="PUA-like_sf"/>
</dbReference>
<evidence type="ECO:0000256" key="6">
    <source>
        <dbReference type="ARBA" id="ARBA00022801"/>
    </source>
</evidence>
<dbReference type="SMART" id="SM00382">
    <property type="entry name" value="AAA"/>
    <property type="match status" value="1"/>
</dbReference>
<dbReference type="InterPro" id="IPR054594">
    <property type="entry name" value="Lon_lid"/>
</dbReference>
<dbReference type="EnsemblMetazoa" id="GMOY008159-RA">
    <property type="protein sequence ID" value="GMOY008159-PA"/>
    <property type="gene ID" value="GMOY008159"/>
</dbReference>
<dbReference type="SUPFAM" id="SSF54211">
    <property type="entry name" value="Ribosomal protein S5 domain 2-like"/>
    <property type="match status" value="1"/>
</dbReference>
<dbReference type="GO" id="GO:0030163">
    <property type="term" value="P:protein catabolic process"/>
    <property type="evidence" value="ECO:0007669"/>
    <property type="project" value="InterPro"/>
</dbReference>
<evidence type="ECO:0000256" key="2">
    <source>
        <dbReference type="ARBA" id="ARBA00022475"/>
    </source>
</evidence>
<dbReference type="InterPro" id="IPR020568">
    <property type="entry name" value="Ribosomal_Su5_D2-typ_SF"/>
</dbReference>
<keyword evidence="7" id="KW-0720">Serine protease</keyword>
<evidence type="ECO:0000256" key="3">
    <source>
        <dbReference type="ARBA" id="ARBA00022670"/>
    </source>
</evidence>
<dbReference type="PRINTS" id="PR00830">
    <property type="entry name" value="ENDOLAPTASE"/>
</dbReference>
<keyword evidence="10 14" id="KW-0472">Membrane</keyword>
<feature type="transmembrane region" description="Helical" evidence="14">
    <location>
        <begin position="1060"/>
        <end position="1090"/>
    </location>
</feature>
<keyword evidence="6" id="KW-0378">Hydrolase</keyword>
<dbReference type="EMBL" id="CCAG010001643">
    <property type="status" value="NOT_ANNOTATED_CDS"/>
    <property type="molecule type" value="Genomic_DNA"/>
</dbReference>
<dbReference type="Pfam" id="PF22667">
    <property type="entry name" value="Lon_lid"/>
    <property type="match status" value="1"/>
</dbReference>
<dbReference type="Pfam" id="PF05362">
    <property type="entry name" value="Lon_C"/>
    <property type="match status" value="1"/>
</dbReference>
<evidence type="ECO:0000256" key="14">
    <source>
        <dbReference type="SAM" id="Phobius"/>
    </source>
</evidence>
<feature type="transmembrane region" description="Helical" evidence="14">
    <location>
        <begin position="1156"/>
        <end position="1177"/>
    </location>
</feature>
<dbReference type="SUPFAM" id="SSF88697">
    <property type="entry name" value="PUA domain-like"/>
    <property type="match status" value="2"/>
</dbReference>
<evidence type="ECO:0000259" key="15">
    <source>
        <dbReference type="PROSITE" id="PS51786"/>
    </source>
</evidence>
<feature type="transmembrane region" description="Helical" evidence="14">
    <location>
        <begin position="1234"/>
        <end position="1251"/>
    </location>
</feature>
<dbReference type="Pfam" id="PF03553">
    <property type="entry name" value="Na_H_antiporter"/>
    <property type="match status" value="1"/>
</dbReference>
<organism evidence="17 18">
    <name type="scientific">Glossina morsitans morsitans</name>
    <name type="common">Savannah tsetse fly</name>
    <dbReference type="NCBI Taxonomy" id="37546"/>
    <lineage>
        <taxon>Eukaryota</taxon>
        <taxon>Metazoa</taxon>
        <taxon>Ecdysozoa</taxon>
        <taxon>Arthropoda</taxon>
        <taxon>Hexapoda</taxon>
        <taxon>Insecta</taxon>
        <taxon>Pterygota</taxon>
        <taxon>Neoptera</taxon>
        <taxon>Endopterygota</taxon>
        <taxon>Diptera</taxon>
        <taxon>Brachycera</taxon>
        <taxon>Muscomorpha</taxon>
        <taxon>Hippoboscoidea</taxon>
        <taxon>Glossinidae</taxon>
        <taxon>Glossina</taxon>
    </lineage>
</organism>
<accession>A0A1B0G4B2</accession>
<dbReference type="InterPro" id="IPR046336">
    <property type="entry name" value="Lon_prtase_N_sf"/>
</dbReference>
<comment type="caution">
    <text evidence="13">Lacks conserved residue(s) required for the propagation of feature annotation.</text>
</comment>
<dbReference type="InterPro" id="IPR027417">
    <property type="entry name" value="P-loop_NTPase"/>
</dbReference>
<keyword evidence="18" id="KW-1185">Reference proteome</keyword>
<dbReference type="Gene3D" id="1.10.8.60">
    <property type="match status" value="1"/>
</dbReference>
<dbReference type="InterPro" id="IPR008269">
    <property type="entry name" value="Lon_proteolytic"/>
</dbReference>
<evidence type="ECO:0000256" key="4">
    <source>
        <dbReference type="ARBA" id="ARBA00022692"/>
    </source>
</evidence>
<dbReference type="Gene3D" id="3.40.50.300">
    <property type="entry name" value="P-loop containing nucleotide triphosphate hydrolases"/>
    <property type="match status" value="1"/>
</dbReference>
<feature type="domain" description="Lon proteolytic" evidence="15">
    <location>
        <begin position="708"/>
        <end position="800"/>
    </location>
</feature>
<evidence type="ECO:0000256" key="12">
    <source>
        <dbReference type="ARBA" id="ARBA00066743"/>
    </source>
</evidence>
<evidence type="ECO:0000256" key="11">
    <source>
        <dbReference type="ARBA" id="ARBA00050665"/>
    </source>
</evidence>
<keyword evidence="2" id="KW-1003">Cell membrane</keyword>
<comment type="subcellular location">
    <subcellularLocation>
        <location evidence="1">Cell membrane</location>
        <topology evidence="1">Multi-pass membrane protein</topology>
    </subcellularLocation>
</comment>
<feature type="transmembrane region" description="Helical" evidence="14">
    <location>
        <begin position="1111"/>
        <end position="1129"/>
    </location>
</feature>
<protein>
    <recommendedName>
        <fullName evidence="12">endopeptidase La</fullName>
        <ecNumber evidence="12">3.4.21.53</ecNumber>
    </recommendedName>
</protein>
<evidence type="ECO:0000256" key="5">
    <source>
        <dbReference type="ARBA" id="ARBA00022741"/>
    </source>
</evidence>
<dbReference type="GO" id="GO:0006508">
    <property type="term" value="P:proteolysis"/>
    <property type="evidence" value="ECO:0007669"/>
    <property type="project" value="UniProtKB-KW"/>
</dbReference>
<dbReference type="GO" id="GO:0004252">
    <property type="term" value="F:serine-type endopeptidase activity"/>
    <property type="evidence" value="ECO:0007669"/>
    <property type="project" value="UniProtKB-EC"/>
</dbReference>
<dbReference type="PROSITE" id="PS51787">
    <property type="entry name" value="LON_N"/>
    <property type="match status" value="1"/>
</dbReference>
<keyword evidence="8" id="KW-0067">ATP-binding</keyword>
<evidence type="ECO:0000256" key="13">
    <source>
        <dbReference type="PROSITE-ProRule" id="PRU01122"/>
    </source>
</evidence>
<evidence type="ECO:0000313" key="17">
    <source>
        <dbReference type="EnsemblMetazoa" id="GMOY008159-PA"/>
    </source>
</evidence>
<feature type="transmembrane region" description="Helical" evidence="14">
    <location>
        <begin position="1197"/>
        <end position="1214"/>
    </location>
</feature>
<dbReference type="PROSITE" id="PS51786">
    <property type="entry name" value="LON_PROTEOLYTIC"/>
    <property type="match status" value="1"/>
</dbReference>
<dbReference type="SUPFAM" id="SSF52540">
    <property type="entry name" value="P-loop containing nucleoside triphosphate hydrolases"/>
    <property type="match status" value="1"/>
</dbReference>
<keyword evidence="9 14" id="KW-1133">Transmembrane helix</keyword>
<keyword evidence="4 14" id="KW-0812">Transmembrane</keyword>
<evidence type="ECO:0000256" key="9">
    <source>
        <dbReference type="ARBA" id="ARBA00022989"/>
    </source>
</evidence>
<dbReference type="InterPro" id="IPR003111">
    <property type="entry name" value="Lon_prtase_N"/>
</dbReference>